<dbReference type="GO" id="GO:0016787">
    <property type="term" value="F:hydrolase activity"/>
    <property type="evidence" value="ECO:0007669"/>
    <property type="project" value="UniProtKB-KW"/>
</dbReference>
<feature type="domain" description="Bacteriophage/plasmid primase P4 C-terminal" evidence="3">
    <location>
        <begin position="617"/>
        <end position="735"/>
    </location>
</feature>
<dbReference type="EMBL" id="BRXU01000052">
    <property type="protein sequence ID" value="GLC61789.1"/>
    <property type="molecule type" value="Genomic_DNA"/>
</dbReference>
<dbReference type="InterPro" id="IPR014818">
    <property type="entry name" value="Phage/plasmid_primase_P4_C"/>
</dbReference>
<evidence type="ECO:0000256" key="2">
    <source>
        <dbReference type="SAM" id="MobiDB-lite"/>
    </source>
</evidence>
<dbReference type="InterPro" id="IPR027417">
    <property type="entry name" value="P-loop_NTPase"/>
</dbReference>
<evidence type="ECO:0000259" key="3">
    <source>
        <dbReference type="Pfam" id="PF08706"/>
    </source>
</evidence>
<evidence type="ECO:0000313" key="4">
    <source>
        <dbReference type="EMBL" id="GLC61789.1"/>
    </source>
</evidence>
<protein>
    <recommendedName>
        <fullName evidence="3">Bacteriophage/plasmid primase P4 C-terminal domain-containing protein</fullName>
    </recommendedName>
</protein>
<organism evidence="4 6">
    <name type="scientific">Pleodorina starrii</name>
    <dbReference type="NCBI Taxonomy" id="330485"/>
    <lineage>
        <taxon>Eukaryota</taxon>
        <taxon>Viridiplantae</taxon>
        <taxon>Chlorophyta</taxon>
        <taxon>core chlorophytes</taxon>
        <taxon>Chlorophyceae</taxon>
        <taxon>CS clade</taxon>
        <taxon>Chlamydomonadales</taxon>
        <taxon>Volvocaceae</taxon>
        <taxon>Pleodorina</taxon>
    </lineage>
</organism>
<reference evidence="4 6" key="2">
    <citation type="journal article" date="2023" name="Commun. Biol.">
        <title>Reorganization of the ancestral sex-determining regions during the evolution of trioecy in Pleodorina starrii.</title>
        <authorList>
            <person name="Takahashi K."/>
            <person name="Suzuki S."/>
            <person name="Kawai-Toyooka H."/>
            <person name="Yamamoto K."/>
            <person name="Hamaji T."/>
            <person name="Ootsuki R."/>
            <person name="Yamaguchi H."/>
            <person name="Kawachi M."/>
            <person name="Higashiyama T."/>
            <person name="Nozaki H."/>
        </authorList>
    </citation>
    <scope>NUCLEOTIDE SEQUENCE [LARGE SCALE GENOMIC DNA]</scope>
    <source>
        <strain evidence="4 6">NIES-4479</strain>
    </source>
</reference>
<dbReference type="OrthoDB" id="2375545at2759"/>
<dbReference type="AlphaFoldDB" id="A0A9W6C112"/>
<accession>A0A9W6C112</accession>
<reference evidence="4" key="1">
    <citation type="submission" date="2022-08" db="EMBL/GenBank/DDBJ databases">
        <authorList>
            <person name="Takahashi K."/>
            <person name="Suzuki S."/>
            <person name="Kawachi M."/>
            <person name="Higashiyama T."/>
            <person name="Nozaki H."/>
        </authorList>
    </citation>
    <scope>NUCLEOTIDE SEQUENCE</scope>
    <source>
        <strain evidence="4">NIES-4479</strain>
    </source>
</reference>
<dbReference type="EMBL" id="BRXU01000052">
    <property type="protein sequence ID" value="GLC61793.1"/>
    <property type="molecule type" value="Genomic_DNA"/>
</dbReference>
<gene>
    <name evidence="4" type="primary">PLESTB002925</name>
    <name evidence="5" type="synonym">PLESTB002929</name>
    <name evidence="4" type="ORF">PLESTB_001803300</name>
    <name evidence="5" type="ORF">PLESTB_001803800</name>
</gene>
<dbReference type="Proteomes" id="UP001165080">
    <property type="component" value="Unassembled WGS sequence"/>
</dbReference>
<dbReference type="PANTHER" id="PTHR35372:SF2">
    <property type="entry name" value="SF3 HELICASE DOMAIN-CONTAINING PROTEIN"/>
    <property type="match status" value="1"/>
</dbReference>
<sequence length="1090" mass="122250">MDIDLGRLERYMRENFSACVLMPACDNGKAPRWPHKHGQYTWDTWAGARGAVCVREKTDGVDGCLLRLTEGLIVVDVDCKDLATALEEQGLGFECTAACATRKGQHFYFRHTSQCDAAGMYDGARQFGADLDIDLKTCRDHRTSGPEGGKCPGTISVPPSSGKTWIRPPWDYDILPMPSTFVDFFLASKHGGPNRTRTSATSTCGPEFIPLATLRRVVLELLSDRRAHDYATWRPVVFAINNVCHECGHSNQDRDDLIHAFSERDPAKYDRTRVSRYIQSLVPNAAGNRFGTLGAMAKEDSPVGWQNLQAAALETQEAGRKETPQLIEPQDVRCVAEAIMSFLGIDLDSSQVISACVCERACSSSNSISSSNFNSDSHTPTPTKRNSGLMQSQHDWTGKVLHIQILQTQTQTQQTDAIMLDLDTLEVSLNGVSAGYLHHGKGIPITGWDFAAINEHFRPGMQWLTTRPSHEKLKFMTQEPSPGPRAHIEIVNYHNPEARSAKVSLPDMNKTSTITAPKKLNMLDAAYASSIRSVLTTTLGLNKVLLVAHNMQVTILQDRPSCRENGGRHDDDMLIEALLCTYPEIKRRWRFSPDVTSANYNGIFHCDPVTNVWTKEHNAYVEEELAKAFKEMTRVHAGPQGDLTVDDRKYLQSRHGSTEMRLMLVRKVLEKSFSEKLDENLDVFVVRNGLFDMREKVFRQIVPEDMVSTHADWDYDKGLASSKRPELDAFLSQVLPVDEERRIFLTYMAGLLSGRRCIKKFIVLTDRRAGNNGKSTLSRLFRLFFGTYTKASTKFVCRGSFDRDRDSHDAGLEPFKGKRILIAEELKKSMTLDVAMLKAYTGGVGERVEGRKCGAGDWFNFTWQAGFMLIFNEGDAPSFDTTDEAFLGRMVVVPMRSKFVPVSEPSPSTTTADATDNPELEEEFTFPMNKDVGARFQEWLPALADVLMEAYNPDGLDIIPTSMREWRADIADASNSIAEWLDDIVSITGNKKDVLPIKDVHRRYLEYVRNDCATGFEAGRQHRDTASNLTKDQFTQAVRSYMANKREAGVLVKDRHCWRDAADKKQCTARQVIVGAVMCNQEEHECMAVV</sequence>
<evidence type="ECO:0000313" key="5">
    <source>
        <dbReference type="EMBL" id="GLC61793.1"/>
    </source>
</evidence>
<evidence type="ECO:0000256" key="1">
    <source>
        <dbReference type="ARBA" id="ARBA00022801"/>
    </source>
</evidence>
<keyword evidence="1" id="KW-0378">Hydrolase</keyword>
<keyword evidence="6" id="KW-1185">Reference proteome</keyword>
<name>A0A9W6C112_9CHLO</name>
<feature type="compositionally biased region" description="Low complexity" evidence="2">
    <location>
        <begin position="365"/>
        <end position="377"/>
    </location>
</feature>
<feature type="compositionally biased region" description="Polar residues" evidence="2">
    <location>
        <begin position="378"/>
        <end position="390"/>
    </location>
</feature>
<feature type="region of interest" description="Disordered" evidence="2">
    <location>
        <begin position="365"/>
        <end position="390"/>
    </location>
</feature>
<comment type="caution">
    <text evidence="4">The sequence shown here is derived from an EMBL/GenBank/DDBJ whole genome shotgun (WGS) entry which is preliminary data.</text>
</comment>
<dbReference type="InterPro" id="IPR051620">
    <property type="entry name" value="ORF904-like_C"/>
</dbReference>
<dbReference type="Gene3D" id="3.40.50.300">
    <property type="entry name" value="P-loop containing nucleotide triphosphate hydrolases"/>
    <property type="match status" value="1"/>
</dbReference>
<dbReference type="PANTHER" id="PTHR35372">
    <property type="entry name" value="ATP BINDING PROTEIN-RELATED"/>
    <property type="match status" value="1"/>
</dbReference>
<dbReference type="Pfam" id="PF08706">
    <property type="entry name" value="D5_N"/>
    <property type="match status" value="1"/>
</dbReference>
<evidence type="ECO:0000313" key="6">
    <source>
        <dbReference type="Proteomes" id="UP001165080"/>
    </source>
</evidence>
<proteinExistence type="predicted"/>